<protein>
    <recommendedName>
        <fullName evidence="4">Gustatory receptor</fullName>
    </recommendedName>
</protein>
<feature type="transmembrane region" description="Helical" evidence="1">
    <location>
        <begin position="308"/>
        <end position="326"/>
    </location>
</feature>
<keyword evidence="1" id="KW-1133">Transmembrane helix</keyword>
<feature type="transmembrane region" description="Helical" evidence="1">
    <location>
        <begin position="369"/>
        <end position="388"/>
    </location>
</feature>
<comment type="caution">
    <text evidence="2">The sequence shown here is derived from an EMBL/GenBank/DDBJ whole genome shotgun (WGS) entry which is preliminary data.</text>
</comment>
<keyword evidence="1" id="KW-0812">Transmembrane</keyword>
<evidence type="ECO:0008006" key="4">
    <source>
        <dbReference type="Google" id="ProtNLM"/>
    </source>
</evidence>
<dbReference type="EMBL" id="MTYJ01000375">
    <property type="protein sequence ID" value="OWA54149.1"/>
    <property type="molecule type" value="Genomic_DNA"/>
</dbReference>
<dbReference type="Proteomes" id="UP000192578">
    <property type="component" value="Unassembled WGS sequence"/>
</dbReference>
<keyword evidence="3" id="KW-1185">Reference proteome</keyword>
<feature type="transmembrane region" description="Helical" evidence="1">
    <location>
        <begin position="47"/>
        <end position="72"/>
    </location>
</feature>
<proteinExistence type="predicted"/>
<gene>
    <name evidence="2" type="ORF">BV898_18565</name>
</gene>
<feature type="transmembrane region" description="Helical" evidence="1">
    <location>
        <begin position="144"/>
        <end position="168"/>
    </location>
</feature>
<evidence type="ECO:0000256" key="1">
    <source>
        <dbReference type="SAM" id="Phobius"/>
    </source>
</evidence>
<reference evidence="3" key="1">
    <citation type="submission" date="2017-01" db="EMBL/GenBank/DDBJ databases">
        <title>Comparative genomics of anhydrobiosis in the tardigrade Hypsibius dujardini.</title>
        <authorList>
            <person name="Yoshida Y."/>
            <person name="Koutsovoulos G."/>
            <person name="Laetsch D."/>
            <person name="Stevens L."/>
            <person name="Kumar S."/>
            <person name="Horikawa D."/>
            <person name="Ishino K."/>
            <person name="Komine S."/>
            <person name="Tomita M."/>
            <person name="Blaxter M."/>
            <person name="Arakawa K."/>
        </authorList>
    </citation>
    <scope>NUCLEOTIDE SEQUENCE [LARGE SCALE GENOMIC DNA]</scope>
    <source>
        <strain evidence="3">Z151</strain>
    </source>
</reference>
<organism evidence="2 3">
    <name type="scientific">Hypsibius exemplaris</name>
    <name type="common">Freshwater tardigrade</name>
    <dbReference type="NCBI Taxonomy" id="2072580"/>
    <lineage>
        <taxon>Eukaryota</taxon>
        <taxon>Metazoa</taxon>
        <taxon>Ecdysozoa</taxon>
        <taxon>Tardigrada</taxon>
        <taxon>Eutardigrada</taxon>
        <taxon>Parachela</taxon>
        <taxon>Hypsibioidea</taxon>
        <taxon>Hypsibiidae</taxon>
        <taxon>Hypsibius</taxon>
    </lineage>
</organism>
<feature type="transmembrane region" description="Helical" evidence="1">
    <location>
        <begin position="92"/>
        <end position="112"/>
    </location>
</feature>
<sequence length="405" mass="44665">MASSIVSNQQNDGHPSYMPHIITALGLLPLTDILAKGPDGRKVKFSTVCHLIYWTICSIFTLIEITSSTYMTVTAIAMPTTDNPLLEALLEASFAFQMFRGPVFCVFIVVHCKAGIRRMVQKTEGLIVRFALPNSLLRKVRLTAAALVAVTSIIVATIAAICCAKLHFTYPNSPDLRPEYSLLPADLMSTLFIVLSFAPELLARFTVVLVVASGMILLACVKVMRKKVCQSGGVSLHVLQSSRCQYYALARALSAISEPLGGMLAFSILSDFVPICGRVTRSFFSIRTHDSAGDLIQKLSDVRSVVESVSGIGFYLVVMYSPFVLLHRELEKDKQLNESELQLDKLLHAMEQQPLALTLLHGFQIRENFCLVIATVLSSYLLICYQLLKDSSQPTENIYRANCTS</sequence>
<evidence type="ECO:0000313" key="3">
    <source>
        <dbReference type="Proteomes" id="UP000192578"/>
    </source>
</evidence>
<evidence type="ECO:0000313" key="2">
    <source>
        <dbReference type="EMBL" id="OWA54149.1"/>
    </source>
</evidence>
<keyword evidence="1" id="KW-0472">Membrane</keyword>
<dbReference type="AlphaFoldDB" id="A0A9X6NJ16"/>
<accession>A0A9X6NJ16</accession>
<feature type="transmembrane region" description="Helical" evidence="1">
    <location>
        <begin position="205"/>
        <end position="224"/>
    </location>
</feature>
<name>A0A9X6NJ16_HYPEX</name>